<organism evidence="1">
    <name type="scientific">marine sediment metagenome</name>
    <dbReference type="NCBI Taxonomy" id="412755"/>
    <lineage>
        <taxon>unclassified sequences</taxon>
        <taxon>metagenomes</taxon>
        <taxon>ecological metagenomes</taxon>
    </lineage>
</organism>
<proteinExistence type="predicted"/>
<name>A0A0F9K5S3_9ZZZZ</name>
<comment type="caution">
    <text evidence="1">The sequence shown here is derived from an EMBL/GenBank/DDBJ whole genome shotgun (WGS) entry which is preliminary data.</text>
</comment>
<dbReference type="AlphaFoldDB" id="A0A0F9K5S3"/>
<evidence type="ECO:0000313" key="1">
    <source>
        <dbReference type="EMBL" id="KKM77343.1"/>
    </source>
</evidence>
<sequence>MDNHYTWLNKHLPAFFEAVGVSFDENAGIVSCHGDKCYGYRHQWEENNIPFEHGVAVYFLTYVRPYGHEVRDTTDGWVDPGNWVVKNYHRFKEHLLKAEELV</sequence>
<gene>
    <name evidence="1" type="ORF">LCGC14_1371110</name>
</gene>
<reference evidence="1" key="1">
    <citation type="journal article" date="2015" name="Nature">
        <title>Complex archaea that bridge the gap between prokaryotes and eukaryotes.</title>
        <authorList>
            <person name="Spang A."/>
            <person name="Saw J.H."/>
            <person name="Jorgensen S.L."/>
            <person name="Zaremba-Niedzwiedzka K."/>
            <person name="Martijn J."/>
            <person name="Lind A.E."/>
            <person name="van Eijk R."/>
            <person name="Schleper C."/>
            <person name="Guy L."/>
            <person name="Ettema T.J."/>
        </authorList>
    </citation>
    <scope>NUCLEOTIDE SEQUENCE</scope>
</reference>
<protein>
    <submittedName>
        <fullName evidence="1">Uncharacterized protein</fullName>
    </submittedName>
</protein>
<dbReference type="EMBL" id="LAZR01008659">
    <property type="protein sequence ID" value="KKM77343.1"/>
    <property type="molecule type" value="Genomic_DNA"/>
</dbReference>
<accession>A0A0F9K5S3</accession>